<comment type="caution">
    <text evidence="1">The sequence shown here is derived from an EMBL/GenBank/DDBJ whole genome shotgun (WGS) entry which is preliminary data.</text>
</comment>
<evidence type="ECO:0000313" key="1">
    <source>
        <dbReference type="EMBL" id="KAE9044499.1"/>
    </source>
</evidence>
<dbReference type="Proteomes" id="UP000434957">
    <property type="component" value="Unassembled WGS sequence"/>
</dbReference>
<organism evidence="1 4">
    <name type="scientific">Phytophthora rubi</name>
    <dbReference type="NCBI Taxonomy" id="129364"/>
    <lineage>
        <taxon>Eukaryota</taxon>
        <taxon>Sar</taxon>
        <taxon>Stramenopiles</taxon>
        <taxon>Oomycota</taxon>
        <taxon>Peronosporomycetes</taxon>
        <taxon>Peronosporales</taxon>
        <taxon>Peronosporaceae</taxon>
        <taxon>Phytophthora</taxon>
    </lineage>
</organism>
<gene>
    <name evidence="1" type="ORF">PR002_g2745</name>
    <name evidence="2" type="ORF">PR003_g2803</name>
</gene>
<dbReference type="OrthoDB" id="10396471at2759"/>
<name>A0A6A3NVM8_9STRA</name>
<protein>
    <submittedName>
        <fullName evidence="1">Uncharacterized protein</fullName>
    </submittedName>
</protein>
<evidence type="ECO:0000313" key="3">
    <source>
        <dbReference type="Proteomes" id="UP000434957"/>
    </source>
</evidence>
<dbReference type="EMBL" id="QXFU01000096">
    <property type="protein sequence ID" value="KAE9044499.1"/>
    <property type="molecule type" value="Genomic_DNA"/>
</dbReference>
<reference evidence="1 4" key="1">
    <citation type="submission" date="2018-09" db="EMBL/GenBank/DDBJ databases">
        <title>Genomic investigation of the strawberry pathogen Phytophthora fragariae indicates pathogenicity is determined by transcriptional variation in three key races.</title>
        <authorList>
            <person name="Adams T.M."/>
            <person name="Armitage A.D."/>
            <person name="Sobczyk M.K."/>
            <person name="Bates H.J."/>
            <person name="Dunwell J.M."/>
            <person name="Nellist C.F."/>
            <person name="Harrison R.J."/>
        </authorList>
    </citation>
    <scope>NUCLEOTIDE SEQUENCE [LARGE SCALE GENOMIC DNA]</scope>
    <source>
        <strain evidence="1 4">SCRP324</strain>
        <strain evidence="2 3">SCRP333</strain>
    </source>
</reference>
<dbReference type="EMBL" id="QXFT01000092">
    <property type="protein sequence ID" value="KAE9355504.1"/>
    <property type="molecule type" value="Genomic_DNA"/>
</dbReference>
<evidence type="ECO:0000313" key="2">
    <source>
        <dbReference type="EMBL" id="KAE9355504.1"/>
    </source>
</evidence>
<sequence>MESCMTAIATAMSTQLSTDEQLRSFASALEQQIRAIEVQQQETRRFQELQLQLLQQLVDKQK</sequence>
<dbReference type="Proteomes" id="UP000435112">
    <property type="component" value="Unassembled WGS sequence"/>
</dbReference>
<evidence type="ECO:0000313" key="4">
    <source>
        <dbReference type="Proteomes" id="UP000435112"/>
    </source>
</evidence>
<accession>A0A6A3NVM8</accession>
<dbReference type="AlphaFoldDB" id="A0A6A3NVM8"/>
<proteinExistence type="predicted"/>
<keyword evidence="3" id="KW-1185">Reference proteome</keyword>